<organism evidence="3 4">
    <name type="scientific">Marinomonas hwangdonensis</name>
    <dbReference type="NCBI Taxonomy" id="1053647"/>
    <lineage>
        <taxon>Bacteria</taxon>
        <taxon>Pseudomonadati</taxon>
        <taxon>Pseudomonadota</taxon>
        <taxon>Gammaproteobacteria</taxon>
        <taxon>Oceanospirillales</taxon>
        <taxon>Oceanospirillaceae</taxon>
        <taxon>Marinomonas</taxon>
    </lineage>
</organism>
<accession>A0A3M8Q2Q5</accession>
<evidence type="ECO:0000313" key="4">
    <source>
        <dbReference type="Proteomes" id="UP000280507"/>
    </source>
</evidence>
<keyword evidence="4" id="KW-1185">Reference proteome</keyword>
<feature type="coiled-coil region" evidence="1">
    <location>
        <begin position="256"/>
        <end position="332"/>
    </location>
</feature>
<keyword evidence="2" id="KW-0472">Membrane</keyword>
<gene>
    <name evidence="3" type="ORF">EBI00_09455</name>
</gene>
<name>A0A3M8Q2Q5_9GAMM</name>
<sequence>MLIWQWGLILSSVVLCVMLAFMLTRYISLKKMAADASVINDDTASQKTIDTQNISPDDKAQWLSLLEQQKNICGQLLTELSAKDFSGRASLSCWAIFLEIEIRIIEQSVPNTELAALLEAFKSILYKVDRAEEIDGLLKSLKVNQSLLRELNKVIQKAGDKVFAQVSITSDLNRQLDKLQSQLAVEVQLDESLALLRAEMASMYEFFERLKLHLVDLREEGEDKDAHYINALEQFLDGSEQSDFLHSVRSELDDKIIDLKQLAADQKSIIEFLKEEVRSAKLDNEGGIKHLGEYDISIARLERSLLESSRVVKRLEQKLQNLQVIKHNLKIDVSKRDEALKQKKALLQNSKSSIQSIDIRDVFDQERDAMQNMEDLLYQGDFTEETDAFSAEQTAKLSALRLMVNESELYIEMLENDLEKQRLLREELEGKLRSPSDVDFHSSSAIHSELSSQDMEELENLKEFNAELEEEQKRLTLKLQDAQDLSQDAAELEQKIAELDEKIASTQKQYIELEERYLAALIEK</sequence>
<keyword evidence="2" id="KW-0812">Transmembrane</keyword>
<dbReference type="AlphaFoldDB" id="A0A3M8Q2Q5"/>
<comment type="caution">
    <text evidence="3">The sequence shown here is derived from an EMBL/GenBank/DDBJ whole genome shotgun (WGS) entry which is preliminary data.</text>
</comment>
<reference evidence="3 4" key="1">
    <citation type="journal article" date="2012" name="Int. J. Syst. Evol. Microbiol.">
        <title>Marinomonas hwangdonensis sp. nov., isolated from seawater.</title>
        <authorList>
            <person name="Jung Y.T."/>
            <person name="Oh T.K."/>
            <person name="Yoon J.H."/>
        </authorList>
    </citation>
    <scope>NUCLEOTIDE SEQUENCE [LARGE SCALE GENOMIC DNA]</scope>
    <source>
        <strain evidence="3 4">HDW-15</strain>
    </source>
</reference>
<evidence type="ECO:0000256" key="1">
    <source>
        <dbReference type="SAM" id="Coils"/>
    </source>
</evidence>
<dbReference type="EMBL" id="RIZG01000005">
    <property type="protein sequence ID" value="RNF50408.1"/>
    <property type="molecule type" value="Genomic_DNA"/>
</dbReference>
<dbReference type="OrthoDB" id="6098012at2"/>
<proteinExistence type="predicted"/>
<keyword evidence="1" id="KW-0175">Coiled coil</keyword>
<feature type="coiled-coil region" evidence="1">
    <location>
        <begin position="411"/>
        <end position="516"/>
    </location>
</feature>
<protein>
    <submittedName>
        <fullName evidence="3">Uncharacterized protein</fullName>
    </submittedName>
</protein>
<feature type="transmembrane region" description="Helical" evidence="2">
    <location>
        <begin position="6"/>
        <end position="23"/>
    </location>
</feature>
<dbReference type="Proteomes" id="UP000280507">
    <property type="component" value="Unassembled WGS sequence"/>
</dbReference>
<dbReference type="RefSeq" id="WP_123095694.1">
    <property type="nucleotide sequence ID" value="NZ_RIZG01000005.1"/>
</dbReference>
<evidence type="ECO:0000256" key="2">
    <source>
        <dbReference type="SAM" id="Phobius"/>
    </source>
</evidence>
<evidence type="ECO:0000313" key="3">
    <source>
        <dbReference type="EMBL" id="RNF50408.1"/>
    </source>
</evidence>
<keyword evidence="2" id="KW-1133">Transmembrane helix</keyword>